<evidence type="ECO:0000256" key="1">
    <source>
        <dbReference type="ARBA" id="ARBA00008761"/>
    </source>
</evidence>
<sequence length="426" mass="48334">MTKKKKSQKKPKGLHKSINNIKLELANLCKLNRLNELGDAYLQLMQNYIDYIFDNEIKNVSSYGNLPDINSELSERYKRCAWQQVAGIMKSFYANDRENKPILKNLKIQGNVNVIQIQGSKTKTFEYWLRISTLERGKPIYVPINIHKYGKNVLNEGQLCGGVTISKIDGQWYATLAVEIEKKQRSGGPAAQPLADFSKMVGVDLGISSLFTASTGHFFGQFSKNLKKQVDKADAKRRRKQKLNACLRKKGKPEVDLSSPKIIATVRNEIGRAANQLVNILEKDSLVVLEKLNIKGMKFKSKRMNRILKASKIGLALDKLKEKLDYKHIRYASVPAAYSSQECSECGFVHKDNRRTQEKFKCGYCEHTENADVNAGKVLIKRFGDATLLNVGHFREVKTILLERFYRRFPDARSTSGGLEPGTEHI</sequence>
<evidence type="ECO:0000256" key="4">
    <source>
        <dbReference type="ARBA" id="ARBA00023172"/>
    </source>
</evidence>
<organism evidence="7 8">
    <name type="scientific">Candidatus Thiomargarita nelsonii</name>
    <dbReference type="NCBI Taxonomy" id="1003181"/>
    <lineage>
        <taxon>Bacteria</taxon>
        <taxon>Pseudomonadati</taxon>
        <taxon>Pseudomonadota</taxon>
        <taxon>Gammaproteobacteria</taxon>
        <taxon>Thiotrichales</taxon>
        <taxon>Thiotrichaceae</taxon>
        <taxon>Thiomargarita</taxon>
    </lineage>
</organism>
<evidence type="ECO:0000256" key="2">
    <source>
        <dbReference type="ARBA" id="ARBA00022578"/>
    </source>
</evidence>
<keyword evidence="8" id="KW-1185">Reference proteome</keyword>
<proteinExistence type="inferred from homology"/>
<gene>
    <name evidence="7" type="ORF">PN36_02925</name>
</gene>
<evidence type="ECO:0000259" key="6">
    <source>
        <dbReference type="Pfam" id="PF07282"/>
    </source>
</evidence>
<dbReference type="GO" id="GO:0006310">
    <property type="term" value="P:DNA recombination"/>
    <property type="evidence" value="ECO:0007669"/>
    <property type="project" value="UniProtKB-KW"/>
</dbReference>
<dbReference type="Proteomes" id="UP000030428">
    <property type="component" value="Unassembled WGS sequence"/>
</dbReference>
<dbReference type="GO" id="GO:0032196">
    <property type="term" value="P:transposition"/>
    <property type="evidence" value="ECO:0007669"/>
    <property type="project" value="UniProtKB-KW"/>
</dbReference>
<keyword evidence="3" id="KW-0238">DNA-binding</keyword>
<dbReference type="InterPro" id="IPR010095">
    <property type="entry name" value="Cas12f1-like_TNB"/>
</dbReference>
<dbReference type="Pfam" id="PF01385">
    <property type="entry name" value="OrfB_IS605"/>
    <property type="match status" value="1"/>
</dbReference>
<dbReference type="InterPro" id="IPR001959">
    <property type="entry name" value="Transposase"/>
</dbReference>
<evidence type="ECO:0000256" key="3">
    <source>
        <dbReference type="ARBA" id="ARBA00023125"/>
    </source>
</evidence>
<evidence type="ECO:0000313" key="8">
    <source>
        <dbReference type="Proteomes" id="UP000030428"/>
    </source>
</evidence>
<evidence type="ECO:0000313" key="7">
    <source>
        <dbReference type="EMBL" id="TGO03607.1"/>
    </source>
</evidence>
<accession>A0A4E0QSJ3</accession>
<comment type="caution">
    <text evidence="7">The sequence shown here is derived from an EMBL/GenBank/DDBJ whole genome shotgun (WGS) entry which is preliminary data.</text>
</comment>
<dbReference type="Pfam" id="PF07282">
    <property type="entry name" value="Cas12f1-like_TNB"/>
    <property type="match status" value="1"/>
</dbReference>
<feature type="domain" description="Probable transposase IS891/IS1136/IS1341" evidence="5">
    <location>
        <begin position="178"/>
        <end position="298"/>
    </location>
</feature>
<dbReference type="NCBIfam" id="NF040570">
    <property type="entry name" value="guided_TnpB"/>
    <property type="match status" value="1"/>
</dbReference>
<dbReference type="AlphaFoldDB" id="A0A4E0QSJ3"/>
<dbReference type="GO" id="GO:0003677">
    <property type="term" value="F:DNA binding"/>
    <property type="evidence" value="ECO:0007669"/>
    <property type="project" value="UniProtKB-KW"/>
</dbReference>
<protein>
    <submittedName>
        <fullName evidence="7">Uncharacterized protein</fullName>
    </submittedName>
</protein>
<reference evidence="7 8" key="1">
    <citation type="journal article" date="2016" name="Front. Microbiol.">
        <title>Single-Cell (Meta-)Genomics of a Dimorphic Candidatus Thiomargarita nelsonii Reveals Genomic Plasticity.</title>
        <authorList>
            <person name="Flood B.E."/>
            <person name="Fliss P."/>
            <person name="Jones D.S."/>
            <person name="Dick G.J."/>
            <person name="Jain S."/>
            <person name="Kaster A.K."/>
            <person name="Winkel M."/>
            <person name="Mussmann M."/>
            <person name="Bailey J."/>
        </authorList>
    </citation>
    <scope>NUCLEOTIDE SEQUENCE [LARGE SCALE GENOMIC DNA]</scope>
    <source>
        <strain evidence="7">Hydrate Ridge</strain>
    </source>
</reference>
<comment type="similarity">
    <text evidence="1">In the C-terminal section; belongs to the transposase 35 family.</text>
</comment>
<keyword evidence="4" id="KW-0233">DNA recombination</keyword>
<name>A0A4E0QSJ3_9GAMM</name>
<keyword evidence="2" id="KW-0815">Transposition</keyword>
<feature type="domain" description="Cas12f1-like TNB" evidence="6">
    <location>
        <begin position="318"/>
        <end position="377"/>
    </location>
</feature>
<dbReference type="EMBL" id="JSZA02000009">
    <property type="protein sequence ID" value="TGO03607.1"/>
    <property type="molecule type" value="Genomic_DNA"/>
</dbReference>
<evidence type="ECO:0000259" key="5">
    <source>
        <dbReference type="Pfam" id="PF01385"/>
    </source>
</evidence>